<evidence type="ECO:0000313" key="1">
    <source>
        <dbReference type="EMBL" id="CAG2058747.1"/>
    </source>
</evidence>
<name>A0ABN7NV73_TIMPD</name>
<reference evidence="1" key="1">
    <citation type="submission" date="2021-03" db="EMBL/GenBank/DDBJ databases">
        <authorList>
            <person name="Tran Van P."/>
        </authorList>
    </citation>
    <scope>NUCLEOTIDE SEQUENCE</scope>
</reference>
<organism evidence="1 2">
    <name type="scientific">Timema podura</name>
    <name type="common">Walking stick</name>
    <dbReference type="NCBI Taxonomy" id="61482"/>
    <lineage>
        <taxon>Eukaryota</taxon>
        <taxon>Metazoa</taxon>
        <taxon>Ecdysozoa</taxon>
        <taxon>Arthropoda</taxon>
        <taxon>Hexapoda</taxon>
        <taxon>Insecta</taxon>
        <taxon>Pterygota</taxon>
        <taxon>Neoptera</taxon>
        <taxon>Polyneoptera</taxon>
        <taxon>Phasmatodea</taxon>
        <taxon>Timematodea</taxon>
        <taxon>Timematoidea</taxon>
        <taxon>Timematidae</taxon>
        <taxon>Timema</taxon>
    </lineage>
</organism>
<protein>
    <submittedName>
        <fullName evidence="1">Uncharacterized protein</fullName>
    </submittedName>
</protein>
<sequence>MKYSRAKEYQAWAVRVQRHIGARGVGEMYPEIVKRVHLLAAAKSHPVPSKHVGQTSGLCTEATFKKQPKIINGVPTSIERFPFMDKIVIFKIIMPEFTSRQSGKPFSNNHPQYTDRDSNLDLPISGSLVYCESRALDLYASEAGHQAIQTEI</sequence>
<gene>
    <name evidence="1" type="ORF">TPAB3V08_LOCUS5716</name>
</gene>
<dbReference type="Proteomes" id="UP001153148">
    <property type="component" value="Unassembled WGS sequence"/>
</dbReference>
<comment type="caution">
    <text evidence="1">The sequence shown here is derived from an EMBL/GenBank/DDBJ whole genome shotgun (WGS) entry which is preliminary data.</text>
</comment>
<proteinExistence type="predicted"/>
<accession>A0ABN7NV73</accession>
<evidence type="ECO:0000313" key="2">
    <source>
        <dbReference type="Proteomes" id="UP001153148"/>
    </source>
</evidence>
<keyword evidence="2" id="KW-1185">Reference proteome</keyword>
<dbReference type="EMBL" id="CAJPIN010007899">
    <property type="protein sequence ID" value="CAG2058747.1"/>
    <property type="molecule type" value="Genomic_DNA"/>
</dbReference>